<dbReference type="SUPFAM" id="SSF55447">
    <property type="entry name" value="CO dehydrogenase flavoprotein C-terminal domain-like"/>
    <property type="match status" value="1"/>
</dbReference>
<dbReference type="GO" id="GO:0071949">
    <property type="term" value="F:FAD binding"/>
    <property type="evidence" value="ECO:0007669"/>
    <property type="project" value="InterPro"/>
</dbReference>
<organism evidence="4 5">
    <name type="scientific">Clostridium tyrobutyricum DIVETGP</name>
    <dbReference type="NCBI Taxonomy" id="1408889"/>
    <lineage>
        <taxon>Bacteria</taxon>
        <taxon>Bacillati</taxon>
        <taxon>Bacillota</taxon>
        <taxon>Clostridia</taxon>
        <taxon>Eubacteriales</taxon>
        <taxon>Clostridiaceae</taxon>
        <taxon>Clostridium</taxon>
    </lineage>
</organism>
<protein>
    <submittedName>
        <fullName evidence="4">Xanthine dehydrogenase, FAD binding subunit</fullName>
        <ecNumber evidence="4">1.17.1.4</ecNumber>
    </submittedName>
</protein>
<dbReference type="Gene3D" id="3.30.465.10">
    <property type="match status" value="1"/>
</dbReference>
<evidence type="ECO:0000256" key="2">
    <source>
        <dbReference type="ARBA" id="ARBA00023002"/>
    </source>
</evidence>
<dbReference type="InterPro" id="IPR051312">
    <property type="entry name" value="Diverse_Substr_Oxidored"/>
</dbReference>
<dbReference type="Proteomes" id="UP000019482">
    <property type="component" value="Unassembled WGS sequence"/>
</dbReference>
<accession>W6N5R3</accession>
<dbReference type="InterPro" id="IPR002346">
    <property type="entry name" value="Mopterin_DH_FAD-bd"/>
</dbReference>
<dbReference type="Gene3D" id="3.30.390.50">
    <property type="entry name" value="CO dehydrogenase flavoprotein, C-terminal domain"/>
    <property type="match status" value="1"/>
</dbReference>
<dbReference type="Pfam" id="PF00941">
    <property type="entry name" value="FAD_binding_5"/>
    <property type="match status" value="1"/>
</dbReference>
<name>W6N5R3_CLOTY</name>
<dbReference type="RefSeq" id="WP_017894789.1">
    <property type="nucleotide sequence ID" value="NZ_CBXI010000008.1"/>
</dbReference>
<dbReference type="OrthoDB" id="9789842at2"/>
<sequence length="277" mass="30436">MESFKPLNIEEAFDILSVKDAIIVAGGTDAMVKRRTEPGIVPEFENDVVFINGIRELKNINSDENYIYIGAGCTYTEAAENELIPDCFRTVIADIATPAIRNAGTLGGNVCNASPAADILPLLYALEAKLLIESKSGNRTIPIEDFVVGPGRTDLKKGEILTCIKIPLKEYNLFYYKKVGTRKAAAISKISFAGFANVKTGKIKEFHAAFGSVGPTTVRVKKAEEEIKEMNIDEALQLYGNSINPIDDQRSTAIYRKKVSMNLLKDFIGKVEEKYNG</sequence>
<dbReference type="InterPro" id="IPR016166">
    <property type="entry name" value="FAD-bd_PCMH"/>
</dbReference>
<dbReference type="InterPro" id="IPR016169">
    <property type="entry name" value="FAD-bd_PCMH_sub2"/>
</dbReference>
<dbReference type="InterPro" id="IPR036318">
    <property type="entry name" value="FAD-bd_PCMH-like_sf"/>
</dbReference>
<proteinExistence type="predicted"/>
<keyword evidence="2 4" id="KW-0560">Oxidoreductase</keyword>
<dbReference type="SUPFAM" id="SSF56176">
    <property type="entry name" value="FAD-binding/transporter-associated domain-like"/>
    <property type="match status" value="1"/>
</dbReference>
<dbReference type="GeneID" id="29419894"/>
<reference evidence="4 5" key="1">
    <citation type="journal article" date="2015" name="Genome Announc.">
        <title>Draft Genome Sequence of Clostridium tyrobutyricum Strain DIVETGP, Isolated from Cow's Milk for Grana Padano Production.</title>
        <authorList>
            <person name="Soggiu A."/>
            <person name="Piras C."/>
            <person name="Gaiarsa S."/>
            <person name="Sassera D."/>
            <person name="Roncada P."/>
            <person name="Bendixen E."/>
            <person name="Brasca M."/>
            <person name="Bonizzi L."/>
        </authorList>
    </citation>
    <scope>NUCLEOTIDE SEQUENCE [LARGE SCALE GENOMIC DNA]</scope>
    <source>
        <strain evidence="4 5">DIVETGP</strain>
    </source>
</reference>
<dbReference type="InterPro" id="IPR005107">
    <property type="entry name" value="CO_DH_flav_C"/>
</dbReference>
<evidence type="ECO:0000313" key="4">
    <source>
        <dbReference type="EMBL" id="CDL90604.1"/>
    </source>
</evidence>
<keyword evidence="1" id="KW-0285">Flavoprotein</keyword>
<keyword evidence="5" id="KW-1185">Reference proteome</keyword>
<feature type="domain" description="FAD-binding PCMH-type" evidence="3">
    <location>
        <begin position="1"/>
        <end position="171"/>
    </location>
</feature>
<dbReference type="PANTHER" id="PTHR42659:SF9">
    <property type="entry name" value="XANTHINE DEHYDROGENASE FAD-BINDING SUBUNIT XDHB-RELATED"/>
    <property type="match status" value="1"/>
</dbReference>
<evidence type="ECO:0000259" key="3">
    <source>
        <dbReference type="PROSITE" id="PS51387"/>
    </source>
</evidence>
<evidence type="ECO:0000256" key="1">
    <source>
        <dbReference type="ARBA" id="ARBA00022630"/>
    </source>
</evidence>
<gene>
    <name evidence="4" type="ORF">CTDIVETGP_0674</name>
</gene>
<dbReference type="Pfam" id="PF03450">
    <property type="entry name" value="CO_deh_flav_C"/>
    <property type="match status" value="1"/>
</dbReference>
<dbReference type="InterPro" id="IPR036683">
    <property type="entry name" value="CO_DH_flav_C_dom_sf"/>
</dbReference>
<dbReference type="PANTHER" id="PTHR42659">
    <property type="entry name" value="XANTHINE DEHYDROGENASE SUBUNIT C-RELATED"/>
    <property type="match status" value="1"/>
</dbReference>
<dbReference type="EC" id="1.17.1.4" evidence="4"/>
<evidence type="ECO:0000313" key="5">
    <source>
        <dbReference type="Proteomes" id="UP000019482"/>
    </source>
</evidence>
<dbReference type="EMBL" id="CBXI010000008">
    <property type="protein sequence ID" value="CDL90604.1"/>
    <property type="molecule type" value="Genomic_DNA"/>
</dbReference>
<dbReference type="SMART" id="SM01092">
    <property type="entry name" value="CO_deh_flav_C"/>
    <property type="match status" value="1"/>
</dbReference>
<dbReference type="PROSITE" id="PS51387">
    <property type="entry name" value="FAD_PCMH"/>
    <property type="match status" value="1"/>
</dbReference>
<dbReference type="GO" id="GO:0004854">
    <property type="term" value="F:xanthine dehydrogenase activity"/>
    <property type="evidence" value="ECO:0007669"/>
    <property type="project" value="UniProtKB-EC"/>
</dbReference>
<dbReference type="AlphaFoldDB" id="W6N5R3"/>
<comment type="caution">
    <text evidence="4">The sequence shown here is derived from an EMBL/GenBank/DDBJ whole genome shotgun (WGS) entry which is preliminary data.</text>
</comment>